<proteinExistence type="predicted"/>
<keyword evidence="1" id="KW-0614">Plasmid</keyword>
<keyword evidence="2" id="KW-1185">Reference proteome</keyword>
<name>A0A974S6B1_9SPHN</name>
<dbReference type="KEGG" id="sari:H5J25_18730"/>
<protein>
    <submittedName>
        <fullName evidence="1">Uncharacterized protein</fullName>
    </submittedName>
</protein>
<accession>A0A974S6B1</accession>
<dbReference type="RefSeq" id="WP_202096567.1">
    <property type="nucleotide sequence ID" value="NZ_CP061036.1"/>
</dbReference>
<dbReference type="Proteomes" id="UP000595894">
    <property type="component" value="Plasmid punnamed1"/>
</dbReference>
<dbReference type="AlphaFoldDB" id="A0A974S6B1"/>
<sequence>MGDSTGVGTASALAAQGVRCEIHARVGASSAEVAKTWKGSPPVARALLAIGSNDPTNPSLTRNLVFVRQRVTAARVTWLLPYNTTAARVVARVATTFGDQIVPLSFQPSTDRVHPRSYRPVAASLGWKDVSGFRHFVSTKSADVARQARPIEPRQRATVILMQ</sequence>
<evidence type="ECO:0000313" key="2">
    <source>
        <dbReference type="Proteomes" id="UP000595894"/>
    </source>
</evidence>
<gene>
    <name evidence="1" type="ORF">H5J25_18730</name>
</gene>
<evidence type="ECO:0000313" key="1">
    <source>
        <dbReference type="EMBL" id="QQV79286.1"/>
    </source>
</evidence>
<reference evidence="2" key="1">
    <citation type="submission" date="2020-09" db="EMBL/GenBank/DDBJ databases">
        <title>Sphingomonas sp., a new species isolated from pork steak.</title>
        <authorList>
            <person name="Heidler von Heilborn D."/>
        </authorList>
    </citation>
    <scope>NUCLEOTIDE SEQUENCE [LARGE SCALE GENOMIC DNA]</scope>
    <source>
        <plasmid evidence="2">punnamed1</plasmid>
    </source>
</reference>
<organism evidence="1 2">
    <name type="scientific">Sphingomonas aliaeris</name>
    <dbReference type="NCBI Taxonomy" id="2759526"/>
    <lineage>
        <taxon>Bacteria</taxon>
        <taxon>Pseudomonadati</taxon>
        <taxon>Pseudomonadota</taxon>
        <taxon>Alphaproteobacteria</taxon>
        <taxon>Sphingomonadales</taxon>
        <taxon>Sphingomonadaceae</taxon>
        <taxon>Sphingomonas</taxon>
    </lineage>
</organism>
<dbReference type="EMBL" id="CP061036">
    <property type="protein sequence ID" value="QQV79286.1"/>
    <property type="molecule type" value="Genomic_DNA"/>
</dbReference>
<geneLocation type="plasmid" evidence="1 2">
    <name>punnamed1</name>
</geneLocation>